<dbReference type="Gene3D" id="3.20.20.80">
    <property type="entry name" value="Glycosidases"/>
    <property type="match status" value="1"/>
</dbReference>
<reference evidence="6" key="1">
    <citation type="journal article" date="2014" name="Proc. Natl. Acad. Sci. U.S.A.">
        <title>Phyllotreta striolata flea beetles use host plant defense compounds to create their own glucosinolate-myrosinase system.</title>
        <authorList>
            <person name="Beran F."/>
            <person name="Pauchet Y."/>
            <person name="Kunert G."/>
            <person name="Reichelt M."/>
            <person name="Wielsch N."/>
            <person name="Vogel H."/>
            <person name="Reinecke A."/>
            <person name="Svatos A."/>
            <person name="Mewis I."/>
            <person name="Schmid D."/>
            <person name="Ramasamy S."/>
            <person name="Ulrichs C."/>
            <person name="Hansson B.S."/>
            <person name="Gershenzon J."/>
            <person name="Heckel D.G."/>
        </authorList>
    </citation>
    <scope>NUCLEOTIDE SEQUENCE</scope>
</reference>
<evidence type="ECO:0000256" key="5">
    <source>
        <dbReference type="SAM" id="SignalP"/>
    </source>
</evidence>
<dbReference type="OrthoDB" id="6666096at2759"/>
<comment type="similarity">
    <text evidence="1 4">Belongs to the glycosyl hydrolase 1 family.</text>
</comment>
<dbReference type="InterPro" id="IPR017853">
    <property type="entry name" value="GH"/>
</dbReference>
<dbReference type="EMBL" id="KF377833">
    <property type="protein sequence ID" value="AHZ59651.1"/>
    <property type="molecule type" value="mRNA"/>
</dbReference>
<feature type="chain" id="PRO_5001579941" evidence="5">
    <location>
        <begin position="21"/>
        <end position="495"/>
    </location>
</feature>
<dbReference type="SMR" id="A0A059UAD7"/>
<dbReference type="InterPro" id="IPR001360">
    <property type="entry name" value="Glyco_hydro_1"/>
</dbReference>
<name>A0A059UAD7_PHYSR</name>
<accession>A0A059UAD7</accession>
<keyword evidence="3" id="KW-0326">Glycosidase</keyword>
<evidence type="ECO:0000256" key="3">
    <source>
        <dbReference type="ARBA" id="ARBA00023295"/>
    </source>
</evidence>
<evidence type="ECO:0000256" key="1">
    <source>
        <dbReference type="ARBA" id="ARBA00010838"/>
    </source>
</evidence>
<dbReference type="PROSITE" id="PS00653">
    <property type="entry name" value="GLYCOSYL_HYDROL_F1_2"/>
    <property type="match status" value="1"/>
</dbReference>
<dbReference type="GO" id="GO:0008422">
    <property type="term" value="F:beta-glucosidase activity"/>
    <property type="evidence" value="ECO:0007669"/>
    <property type="project" value="TreeGrafter"/>
</dbReference>
<sequence>MQQTIAFVLVLLQFAFNADGALKNNGQFPRNFLFGAATASYQIEGAWNEDGKGQSTWDEFTHRIPSPVTNNDTGDIACDHYHRYKEDIKMAADLGLQAYRFSISWPRVLPNGYADTINEKGMQFYKDLVDEIVKYGMVPVCTLFHWDLPLKLYENGIDWRNEKIIDIFVAYSRLMIQNLPKVGYWSTINEPRVHCLRSYGDGKHAPGIAESGIADYQCSYVILKAHAKAYRMYKKEFPHYKAPFGIVIDCQWYVPATNSSEDIAAAERYYEFECGMYFHPISKGDWPDIVKKRIAHRSQLEGRSSSRLPQITPEDIRLMKGAQDYIAINHYFTIMAANAEEASYDEINYKHDVRVNLFNDPSWKISVLGWAICPFGVRELLKHLKEQYGNEPIIFAEIGVADDGTSLKDDIRTEYYQGYFCYILEAMQIDDVNVVAIIPWSLMDNLEWAKGYIYHFGLIGIDFYNDPTLTRRLKDSTYFYKNVTTTKRINCDNVK</sequence>
<dbReference type="InterPro" id="IPR033132">
    <property type="entry name" value="GH_1_N_CS"/>
</dbReference>
<dbReference type="BRENDA" id="3.2.1.147">
    <property type="organism ID" value="14043"/>
</dbReference>
<evidence type="ECO:0000256" key="2">
    <source>
        <dbReference type="ARBA" id="ARBA00022801"/>
    </source>
</evidence>
<dbReference type="SUPFAM" id="SSF51445">
    <property type="entry name" value="(Trans)glycosidases"/>
    <property type="match status" value="1"/>
</dbReference>
<dbReference type="PANTHER" id="PTHR10353">
    <property type="entry name" value="GLYCOSYL HYDROLASE"/>
    <property type="match status" value="1"/>
</dbReference>
<keyword evidence="5" id="KW-0732">Signal</keyword>
<dbReference type="AlphaFoldDB" id="A0A059UAD7"/>
<dbReference type="PANTHER" id="PTHR10353:SF36">
    <property type="entry name" value="LP05116P"/>
    <property type="match status" value="1"/>
</dbReference>
<evidence type="ECO:0000313" key="6">
    <source>
        <dbReference type="EMBL" id="AHZ59651.1"/>
    </source>
</evidence>
<protein>
    <submittedName>
        <fullName evidence="6">Myrosinase</fullName>
    </submittedName>
</protein>
<dbReference type="Pfam" id="PF00232">
    <property type="entry name" value="Glyco_hydro_1"/>
    <property type="match status" value="1"/>
</dbReference>
<organism evidence="6">
    <name type="scientific">Phyllotreta striolata</name>
    <name type="common">Striped flea beetle</name>
    <name type="synonym">Crioceris striolata</name>
    <dbReference type="NCBI Taxonomy" id="444603"/>
    <lineage>
        <taxon>Eukaryota</taxon>
        <taxon>Metazoa</taxon>
        <taxon>Ecdysozoa</taxon>
        <taxon>Arthropoda</taxon>
        <taxon>Hexapoda</taxon>
        <taxon>Insecta</taxon>
        <taxon>Pterygota</taxon>
        <taxon>Neoptera</taxon>
        <taxon>Endopterygota</taxon>
        <taxon>Coleoptera</taxon>
        <taxon>Polyphaga</taxon>
        <taxon>Cucujiformia</taxon>
        <taxon>Chrysomeloidea</taxon>
        <taxon>Chrysomelidae</taxon>
        <taxon>Galerucinae</taxon>
        <taxon>Alticini</taxon>
        <taxon>Phyllotreta</taxon>
    </lineage>
</organism>
<keyword evidence="2" id="KW-0378">Hydrolase</keyword>
<feature type="signal peptide" evidence="5">
    <location>
        <begin position="1"/>
        <end position="20"/>
    </location>
</feature>
<proteinExistence type="evidence at transcript level"/>
<evidence type="ECO:0000256" key="4">
    <source>
        <dbReference type="RuleBase" id="RU003690"/>
    </source>
</evidence>
<dbReference type="PRINTS" id="PR00131">
    <property type="entry name" value="GLHYDRLASE1"/>
</dbReference>
<dbReference type="GO" id="GO:0005975">
    <property type="term" value="P:carbohydrate metabolic process"/>
    <property type="evidence" value="ECO:0007669"/>
    <property type="project" value="InterPro"/>
</dbReference>